<feature type="compositionally biased region" description="Basic residues" evidence="1">
    <location>
        <begin position="1"/>
        <end position="11"/>
    </location>
</feature>
<evidence type="ECO:0000313" key="2">
    <source>
        <dbReference type="EMBL" id="OGZ44210.1"/>
    </source>
</evidence>
<evidence type="ECO:0000256" key="1">
    <source>
        <dbReference type="SAM" id="MobiDB-lite"/>
    </source>
</evidence>
<dbReference type="EMBL" id="MHNL01000025">
    <property type="protein sequence ID" value="OGZ44210.1"/>
    <property type="molecule type" value="Genomic_DNA"/>
</dbReference>
<dbReference type="Proteomes" id="UP000177785">
    <property type="component" value="Unassembled WGS sequence"/>
</dbReference>
<protein>
    <recommendedName>
        <fullName evidence="4">Homeodomain phBC6A51-type domain-containing protein</fullName>
    </recommendedName>
</protein>
<sequence length="183" mass="20474">MKGNMARKRTIGGHQTSLIEKAKKDKEAGAGVGRGNKMQATRAAFKAWLLMPHTFLGAGESILRVLGITDPEAVELCMIKTQSEFAVKFGVFEPTLSRWKKELHNGNDFSDFKISMRNLTKNVMGALYRKAVAEGDAARVKLWLQTVEGWNETIGQNITMEDGLTDEHKKALDRVIEKNRVRV</sequence>
<name>A0A1G2G2Q8_9BACT</name>
<organism evidence="2 3">
    <name type="scientific">Candidatus Ryanbacteria bacterium RIFCSPHIGHO2_01_FULL_48_27</name>
    <dbReference type="NCBI Taxonomy" id="1802115"/>
    <lineage>
        <taxon>Bacteria</taxon>
        <taxon>Candidatus Ryaniibacteriota</taxon>
    </lineage>
</organism>
<evidence type="ECO:0000313" key="3">
    <source>
        <dbReference type="Proteomes" id="UP000177785"/>
    </source>
</evidence>
<accession>A0A1G2G2Q8</accession>
<gene>
    <name evidence="2" type="ORF">A2756_00120</name>
</gene>
<feature type="region of interest" description="Disordered" evidence="1">
    <location>
        <begin position="1"/>
        <end position="33"/>
    </location>
</feature>
<dbReference type="STRING" id="1802115.A2756_00120"/>
<comment type="caution">
    <text evidence="2">The sequence shown here is derived from an EMBL/GenBank/DDBJ whole genome shotgun (WGS) entry which is preliminary data.</text>
</comment>
<proteinExistence type="predicted"/>
<evidence type="ECO:0008006" key="4">
    <source>
        <dbReference type="Google" id="ProtNLM"/>
    </source>
</evidence>
<reference evidence="2 3" key="1">
    <citation type="journal article" date="2016" name="Nat. Commun.">
        <title>Thousands of microbial genomes shed light on interconnected biogeochemical processes in an aquifer system.</title>
        <authorList>
            <person name="Anantharaman K."/>
            <person name="Brown C.T."/>
            <person name="Hug L.A."/>
            <person name="Sharon I."/>
            <person name="Castelle C.J."/>
            <person name="Probst A.J."/>
            <person name="Thomas B.C."/>
            <person name="Singh A."/>
            <person name="Wilkins M.J."/>
            <person name="Karaoz U."/>
            <person name="Brodie E.L."/>
            <person name="Williams K.H."/>
            <person name="Hubbard S.S."/>
            <person name="Banfield J.F."/>
        </authorList>
    </citation>
    <scope>NUCLEOTIDE SEQUENCE [LARGE SCALE GENOMIC DNA]</scope>
</reference>
<dbReference type="AlphaFoldDB" id="A0A1G2G2Q8"/>